<evidence type="ECO:0000256" key="1">
    <source>
        <dbReference type="SAM" id="MobiDB-lite"/>
    </source>
</evidence>
<proteinExistence type="predicted"/>
<feature type="compositionally biased region" description="Acidic residues" evidence="1">
    <location>
        <begin position="88"/>
        <end position="98"/>
    </location>
</feature>
<accession>A0ABR0NF98</accession>
<protein>
    <submittedName>
        <fullName evidence="2">Uncharacterized protein</fullName>
    </submittedName>
</protein>
<evidence type="ECO:0000313" key="2">
    <source>
        <dbReference type="EMBL" id="KAK5793469.1"/>
    </source>
</evidence>
<gene>
    <name evidence="2" type="ORF">PVK06_034617</name>
</gene>
<keyword evidence="3" id="KW-1185">Reference proteome</keyword>
<reference evidence="2 3" key="1">
    <citation type="submission" date="2023-03" db="EMBL/GenBank/DDBJ databases">
        <title>WGS of Gossypium arboreum.</title>
        <authorList>
            <person name="Yu D."/>
        </authorList>
    </citation>
    <scope>NUCLEOTIDE SEQUENCE [LARGE SCALE GENOMIC DNA]</scope>
    <source>
        <tissue evidence="2">Leaf</tissue>
    </source>
</reference>
<organism evidence="2 3">
    <name type="scientific">Gossypium arboreum</name>
    <name type="common">Tree cotton</name>
    <name type="synonym">Gossypium nanking</name>
    <dbReference type="NCBI Taxonomy" id="29729"/>
    <lineage>
        <taxon>Eukaryota</taxon>
        <taxon>Viridiplantae</taxon>
        <taxon>Streptophyta</taxon>
        <taxon>Embryophyta</taxon>
        <taxon>Tracheophyta</taxon>
        <taxon>Spermatophyta</taxon>
        <taxon>Magnoliopsida</taxon>
        <taxon>eudicotyledons</taxon>
        <taxon>Gunneridae</taxon>
        <taxon>Pentapetalae</taxon>
        <taxon>rosids</taxon>
        <taxon>malvids</taxon>
        <taxon>Malvales</taxon>
        <taxon>Malvaceae</taxon>
        <taxon>Malvoideae</taxon>
        <taxon>Gossypium</taxon>
    </lineage>
</organism>
<evidence type="ECO:0000313" key="3">
    <source>
        <dbReference type="Proteomes" id="UP001358586"/>
    </source>
</evidence>
<name>A0ABR0NF98_GOSAR</name>
<feature type="region of interest" description="Disordered" evidence="1">
    <location>
        <begin position="78"/>
        <end position="98"/>
    </location>
</feature>
<dbReference type="EMBL" id="JARKNE010000010">
    <property type="protein sequence ID" value="KAK5793469.1"/>
    <property type="molecule type" value="Genomic_DNA"/>
</dbReference>
<dbReference type="Proteomes" id="UP001358586">
    <property type="component" value="Chromosome 10"/>
</dbReference>
<sequence length="98" mass="11279">MLKLQCRYVTSVDLYKYELFDVTDEVHLETVISSHYLNRNVVMELYVEFARLMDLAHLRPPLRIDDLLFLTGICEGTSNPLLEGGNEGADEEEDVVDE</sequence>
<comment type="caution">
    <text evidence="2">The sequence shown here is derived from an EMBL/GenBank/DDBJ whole genome shotgun (WGS) entry which is preliminary data.</text>
</comment>